<dbReference type="SUPFAM" id="SSF48452">
    <property type="entry name" value="TPR-like"/>
    <property type="match status" value="3"/>
</dbReference>
<comment type="caution">
    <text evidence="2">The sequence shown here is derived from an EMBL/GenBank/DDBJ whole genome shotgun (WGS) entry which is preliminary data.</text>
</comment>
<protein>
    <submittedName>
        <fullName evidence="2">Tetratricopeptide repeat protein</fullName>
    </submittedName>
</protein>
<evidence type="ECO:0000313" key="2">
    <source>
        <dbReference type="EMBL" id="MFC3174821.1"/>
    </source>
</evidence>
<sequence>MISTPDRPLRRWLAGLALALLAAVPGQAGEGAGDAALRAARGALARGDGIAGEAALREALAASDAAFARALAIAPRDSRVWVDIARLRYVSGQELAAVDAADQAVRLDPGDVRALELRGLLVRDRFGLKPALSWLEAGLKRRPDDLALLGEYAATLGELGRAREALVVTRKMIRLAPRDPRAWLVQATLAARAGDYPLARQMLGRAGPDGLATPAALLLSGVLELEAANTNLAVERLDLLARRQPRNAVARDLLARAMAGTGNPALVIARFADEVAAPGTSAYLLILVARAYEDSGRRDLAAPLLDRAADFGPPGALGSGATSAQVIAEPTALGVLALRYGDAPGDAGAAVPYVRKLLAGGDLAGAGAVAERIAAAAPASASAQALAGDVRLLRGNLTGAVEGYRRAAAVRLSDDLMLRLVEAYLRSGQGGAARRLVSGVLATTPRNRTALRLAAGFAAQDGNWVLAVDVLHWLAITGDGRDARLMADLAIANARAGRDDAALLAAQQARLLQRAAAHR</sequence>
<feature type="chain" id="PRO_5046830804" evidence="1">
    <location>
        <begin position="29"/>
        <end position="519"/>
    </location>
</feature>
<dbReference type="InterPro" id="IPR011990">
    <property type="entry name" value="TPR-like_helical_dom_sf"/>
</dbReference>
<organism evidence="2 3">
    <name type="scientific">Novosphingobium bradum</name>
    <dbReference type="NCBI Taxonomy" id="1737444"/>
    <lineage>
        <taxon>Bacteria</taxon>
        <taxon>Pseudomonadati</taxon>
        <taxon>Pseudomonadota</taxon>
        <taxon>Alphaproteobacteria</taxon>
        <taxon>Sphingomonadales</taxon>
        <taxon>Sphingomonadaceae</taxon>
        <taxon>Novosphingobium</taxon>
    </lineage>
</organism>
<gene>
    <name evidence="2" type="ORF">ACFOD9_11220</name>
</gene>
<evidence type="ECO:0000256" key="1">
    <source>
        <dbReference type="SAM" id="SignalP"/>
    </source>
</evidence>
<keyword evidence="3" id="KW-1185">Reference proteome</keyword>
<dbReference type="EMBL" id="JBHRTQ010000009">
    <property type="protein sequence ID" value="MFC3174821.1"/>
    <property type="molecule type" value="Genomic_DNA"/>
</dbReference>
<dbReference type="Pfam" id="PF13429">
    <property type="entry name" value="TPR_15"/>
    <property type="match status" value="1"/>
</dbReference>
<name>A0ABV7IUD5_9SPHN</name>
<keyword evidence="1" id="KW-0732">Signal</keyword>
<proteinExistence type="predicted"/>
<dbReference type="RefSeq" id="WP_379510202.1">
    <property type="nucleotide sequence ID" value="NZ_JBHRTQ010000009.1"/>
</dbReference>
<feature type="signal peptide" evidence="1">
    <location>
        <begin position="1"/>
        <end position="28"/>
    </location>
</feature>
<evidence type="ECO:0000313" key="3">
    <source>
        <dbReference type="Proteomes" id="UP001595604"/>
    </source>
</evidence>
<reference evidence="3" key="1">
    <citation type="journal article" date="2019" name="Int. J. Syst. Evol. Microbiol.">
        <title>The Global Catalogue of Microorganisms (GCM) 10K type strain sequencing project: providing services to taxonomists for standard genome sequencing and annotation.</title>
        <authorList>
            <consortium name="The Broad Institute Genomics Platform"/>
            <consortium name="The Broad Institute Genome Sequencing Center for Infectious Disease"/>
            <person name="Wu L."/>
            <person name="Ma J."/>
        </authorList>
    </citation>
    <scope>NUCLEOTIDE SEQUENCE [LARGE SCALE GENOMIC DNA]</scope>
    <source>
        <strain evidence="3">KCTC 42984</strain>
    </source>
</reference>
<dbReference type="Gene3D" id="1.25.40.10">
    <property type="entry name" value="Tetratricopeptide repeat domain"/>
    <property type="match status" value="2"/>
</dbReference>
<accession>A0ABV7IUD5</accession>
<dbReference type="Proteomes" id="UP001595604">
    <property type="component" value="Unassembled WGS sequence"/>
</dbReference>